<keyword evidence="1" id="KW-0472">Membrane</keyword>
<sequence length="193" mass="20719">MTDDKDLHRLWQSGDAALAPLPLAEVKRRAAILDDRIARRNRREYIAVGAVVAIFALYAIILPEPLLKIGSLLAIAGALVVAWQLACRTSRADPVAETADVRAFYRARLVTEEHMLARVGRWYLAPLVPGLATFLAGTAVASGLANPIGFAAVVALPTLLFAGVWLLNCRAAAMLRDRIARLDAASPSEGENG</sequence>
<organism evidence="2 3">
    <name type="scientific">Sphingopyxis panaciterrulae</name>
    <dbReference type="NCBI Taxonomy" id="462372"/>
    <lineage>
        <taxon>Bacteria</taxon>
        <taxon>Pseudomonadati</taxon>
        <taxon>Pseudomonadota</taxon>
        <taxon>Alphaproteobacteria</taxon>
        <taxon>Sphingomonadales</taxon>
        <taxon>Sphingomonadaceae</taxon>
        <taxon>Sphingopyxis</taxon>
    </lineage>
</organism>
<reference evidence="2 3" key="1">
    <citation type="submission" date="2020-08" db="EMBL/GenBank/DDBJ databases">
        <title>Genomic Encyclopedia of Type Strains, Phase IV (KMG-IV): sequencing the most valuable type-strain genomes for metagenomic binning, comparative biology and taxonomic classification.</title>
        <authorList>
            <person name="Goeker M."/>
        </authorList>
    </citation>
    <scope>NUCLEOTIDE SEQUENCE [LARGE SCALE GENOMIC DNA]</scope>
    <source>
        <strain evidence="2 3">DSM 27163</strain>
    </source>
</reference>
<feature type="transmembrane region" description="Helical" evidence="1">
    <location>
        <begin position="69"/>
        <end position="86"/>
    </location>
</feature>
<evidence type="ECO:0000256" key="1">
    <source>
        <dbReference type="SAM" id="Phobius"/>
    </source>
</evidence>
<keyword evidence="1" id="KW-0812">Transmembrane</keyword>
<dbReference type="RefSeq" id="WP_184096597.1">
    <property type="nucleotide sequence ID" value="NZ_JACIJH010000003.1"/>
</dbReference>
<name>A0A7W9ERB4_9SPHN</name>
<comment type="caution">
    <text evidence="2">The sequence shown here is derived from an EMBL/GenBank/DDBJ whole genome shotgun (WGS) entry which is preliminary data.</text>
</comment>
<accession>A0A7W9ERB4</accession>
<dbReference type="EMBL" id="JACIJH010000003">
    <property type="protein sequence ID" value="MBB5706020.1"/>
    <property type="molecule type" value="Genomic_DNA"/>
</dbReference>
<feature type="transmembrane region" description="Helical" evidence="1">
    <location>
        <begin position="148"/>
        <end position="168"/>
    </location>
</feature>
<gene>
    <name evidence="2" type="ORF">FHR21_001364</name>
</gene>
<protein>
    <submittedName>
        <fullName evidence="2">Uncharacterized small protein (DUF1192 family)</fullName>
    </submittedName>
</protein>
<proteinExistence type="predicted"/>
<keyword evidence="3" id="KW-1185">Reference proteome</keyword>
<feature type="transmembrane region" description="Helical" evidence="1">
    <location>
        <begin position="122"/>
        <end position="142"/>
    </location>
</feature>
<dbReference type="AlphaFoldDB" id="A0A7W9ERB4"/>
<evidence type="ECO:0000313" key="3">
    <source>
        <dbReference type="Proteomes" id="UP000537161"/>
    </source>
</evidence>
<keyword evidence="1" id="KW-1133">Transmembrane helix</keyword>
<feature type="transmembrane region" description="Helical" evidence="1">
    <location>
        <begin position="45"/>
        <end position="63"/>
    </location>
</feature>
<evidence type="ECO:0000313" key="2">
    <source>
        <dbReference type="EMBL" id="MBB5706020.1"/>
    </source>
</evidence>
<dbReference type="Proteomes" id="UP000537161">
    <property type="component" value="Unassembled WGS sequence"/>
</dbReference>